<sequence>MDCMPNGSLKDAINERGRGFDEGGIARVAERVLRGLRYLHGLGIVHGDINPSNLLVDEGGEIKIADFGASRVVVDGAEGNTIESAERGGTCAYMSPERFDCEGFGGGGDGGGFAGDVWALGVVVLECYLGRFPLVGAGERADWATLMCMVRFGGMPEVPVKASREFRGFVERCLEKEWRRRGTVGELLEHPFLEMRSSSCPVMEGFAGDGG</sequence>
<dbReference type="InterPro" id="IPR000719">
    <property type="entry name" value="Prot_kinase_dom"/>
</dbReference>
<reference evidence="3" key="1">
    <citation type="journal article" date="2017" name="Nat. Commun.">
        <title>The asparagus genome sheds light on the origin and evolution of a young Y chromosome.</title>
        <authorList>
            <person name="Harkess A."/>
            <person name="Zhou J."/>
            <person name="Xu C."/>
            <person name="Bowers J.E."/>
            <person name="Van der Hulst R."/>
            <person name="Ayyampalayam S."/>
            <person name="Mercati F."/>
            <person name="Riccardi P."/>
            <person name="McKain M.R."/>
            <person name="Kakrana A."/>
            <person name="Tang H."/>
            <person name="Ray J."/>
            <person name="Groenendijk J."/>
            <person name="Arikit S."/>
            <person name="Mathioni S.M."/>
            <person name="Nakano M."/>
            <person name="Shan H."/>
            <person name="Telgmann-Rauber A."/>
            <person name="Kanno A."/>
            <person name="Yue Z."/>
            <person name="Chen H."/>
            <person name="Li W."/>
            <person name="Chen Y."/>
            <person name="Xu X."/>
            <person name="Zhang Y."/>
            <person name="Luo S."/>
            <person name="Chen H."/>
            <person name="Gao J."/>
            <person name="Mao Z."/>
            <person name="Pires J.C."/>
            <person name="Luo M."/>
            <person name="Kudrna D."/>
            <person name="Wing R.A."/>
            <person name="Meyers B.C."/>
            <person name="Yi K."/>
            <person name="Kong H."/>
            <person name="Lavrijsen P."/>
            <person name="Sunseri F."/>
            <person name="Falavigna A."/>
            <person name="Ye Y."/>
            <person name="Leebens-Mack J.H."/>
            <person name="Chen G."/>
        </authorList>
    </citation>
    <scope>NUCLEOTIDE SEQUENCE [LARGE SCALE GENOMIC DNA]</scope>
    <source>
        <strain evidence="3">cv. DH0086</strain>
    </source>
</reference>
<gene>
    <name evidence="2" type="ORF">A4U43_C10F1070</name>
</gene>
<dbReference type="GO" id="GO:0005737">
    <property type="term" value="C:cytoplasm"/>
    <property type="evidence" value="ECO:0007669"/>
    <property type="project" value="TreeGrafter"/>
</dbReference>
<proteinExistence type="predicted"/>
<evidence type="ECO:0000313" key="3">
    <source>
        <dbReference type="Proteomes" id="UP000243459"/>
    </source>
</evidence>
<dbReference type="PROSITE" id="PS50011">
    <property type="entry name" value="PROTEIN_KINASE_DOM"/>
    <property type="match status" value="1"/>
</dbReference>
<dbReference type="Gramene" id="ONK55796">
    <property type="protein sequence ID" value="ONK55796"/>
    <property type="gene ID" value="A4U43_C10F1070"/>
</dbReference>
<feature type="domain" description="Protein kinase" evidence="1">
    <location>
        <begin position="1"/>
        <end position="193"/>
    </location>
</feature>
<dbReference type="InterPro" id="IPR053235">
    <property type="entry name" value="Ser_Thr_kinase"/>
</dbReference>
<organism evidence="2 3">
    <name type="scientific">Asparagus officinalis</name>
    <name type="common">Garden asparagus</name>
    <dbReference type="NCBI Taxonomy" id="4686"/>
    <lineage>
        <taxon>Eukaryota</taxon>
        <taxon>Viridiplantae</taxon>
        <taxon>Streptophyta</taxon>
        <taxon>Embryophyta</taxon>
        <taxon>Tracheophyta</taxon>
        <taxon>Spermatophyta</taxon>
        <taxon>Magnoliopsida</taxon>
        <taxon>Liliopsida</taxon>
        <taxon>Asparagales</taxon>
        <taxon>Asparagaceae</taxon>
        <taxon>Asparagoideae</taxon>
        <taxon>Asparagus</taxon>
    </lineage>
</organism>
<evidence type="ECO:0000259" key="1">
    <source>
        <dbReference type="PROSITE" id="PS50011"/>
    </source>
</evidence>
<dbReference type="AlphaFoldDB" id="A0A5P1E437"/>
<dbReference type="PANTHER" id="PTHR24361">
    <property type="entry name" value="MITOGEN-ACTIVATED KINASE KINASE KINASE"/>
    <property type="match status" value="1"/>
</dbReference>
<dbReference type="Gene3D" id="1.10.510.10">
    <property type="entry name" value="Transferase(Phosphotransferase) domain 1"/>
    <property type="match status" value="1"/>
</dbReference>
<name>A0A5P1E437_ASPOF</name>
<dbReference type="GO" id="GO:0004674">
    <property type="term" value="F:protein serine/threonine kinase activity"/>
    <property type="evidence" value="ECO:0007669"/>
    <property type="project" value="TreeGrafter"/>
</dbReference>
<dbReference type="SUPFAM" id="SSF56112">
    <property type="entry name" value="Protein kinase-like (PK-like)"/>
    <property type="match status" value="1"/>
</dbReference>
<protein>
    <recommendedName>
        <fullName evidence="1">Protein kinase domain-containing protein</fullName>
    </recommendedName>
</protein>
<dbReference type="OMA" id="AMYHIAD"/>
<dbReference type="Pfam" id="PF00069">
    <property type="entry name" value="Pkinase"/>
    <property type="match status" value="1"/>
</dbReference>
<dbReference type="GO" id="GO:0005524">
    <property type="term" value="F:ATP binding"/>
    <property type="evidence" value="ECO:0007669"/>
    <property type="project" value="InterPro"/>
</dbReference>
<dbReference type="PANTHER" id="PTHR24361:SF747">
    <property type="entry name" value="MITOGEN-ACTIVATED PROTEIN KINASE KINASE 10"/>
    <property type="match status" value="1"/>
</dbReference>
<dbReference type="Proteomes" id="UP000243459">
    <property type="component" value="Chromosome 10"/>
</dbReference>
<evidence type="ECO:0000313" key="2">
    <source>
        <dbReference type="EMBL" id="ONK55796.1"/>
    </source>
</evidence>
<dbReference type="EMBL" id="CM007390">
    <property type="protein sequence ID" value="ONK55796.1"/>
    <property type="molecule type" value="Genomic_DNA"/>
</dbReference>
<dbReference type="OrthoDB" id="10252354at2759"/>
<keyword evidence="3" id="KW-1185">Reference proteome</keyword>
<accession>A0A5P1E437</accession>
<dbReference type="InterPro" id="IPR011009">
    <property type="entry name" value="Kinase-like_dom_sf"/>
</dbReference>